<organism evidence="4">
    <name type="scientific">marine metagenome</name>
    <dbReference type="NCBI Taxonomy" id="408172"/>
    <lineage>
        <taxon>unclassified sequences</taxon>
        <taxon>metagenomes</taxon>
        <taxon>ecological metagenomes</taxon>
    </lineage>
</organism>
<evidence type="ECO:0000313" key="4">
    <source>
        <dbReference type="EMBL" id="SUZ70353.1"/>
    </source>
</evidence>
<feature type="domain" description="Concentrative nucleoside transporter C-terminal" evidence="2">
    <location>
        <begin position="126"/>
        <end position="345"/>
    </location>
</feature>
<protein>
    <recommendedName>
        <fullName evidence="5">Concentrative nucleoside transporter C-terminal domain-containing protein</fullName>
    </recommendedName>
</protein>
<keyword evidence="1" id="KW-0812">Transmembrane</keyword>
<feature type="transmembrane region" description="Helical" evidence="1">
    <location>
        <begin position="12"/>
        <end position="33"/>
    </location>
</feature>
<keyword evidence="1" id="KW-0472">Membrane</keyword>
<dbReference type="Pfam" id="PF07670">
    <property type="entry name" value="Gate"/>
    <property type="match status" value="1"/>
</dbReference>
<dbReference type="GO" id="GO:0005337">
    <property type="term" value="F:nucleoside transmembrane transporter activity"/>
    <property type="evidence" value="ECO:0007669"/>
    <property type="project" value="InterPro"/>
</dbReference>
<proteinExistence type="predicted"/>
<evidence type="ECO:0000259" key="3">
    <source>
        <dbReference type="Pfam" id="PF07670"/>
    </source>
</evidence>
<evidence type="ECO:0000259" key="2">
    <source>
        <dbReference type="Pfam" id="PF07662"/>
    </source>
</evidence>
<feature type="transmembrane region" description="Helical" evidence="1">
    <location>
        <begin position="182"/>
        <end position="200"/>
    </location>
</feature>
<gene>
    <name evidence="4" type="ORF">METZ01_LOCUS23207</name>
</gene>
<feature type="transmembrane region" description="Helical" evidence="1">
    <location>
        <begin position="327"/>
        <end position="348"/>
    </location>
</feature>
<feature type="transmembrane region" description="Helical" evidence="1">
    <location>
        <begin position="122"/>
        <end position="145"/>
    </location>
</feature>
<dbReference type="InterPro" id="IPR008276">
    <property type="entry name" value="C_nuclsd_transpt"/>
</dbReference>
<dbReference type="Pfam" id="PF07662">
    <property type="entry name" value="Nucleos_tra2_C"/>
    <property type="match status" value="1"/>
</dbReference>
<accession>A0A381PY73</accession>
<feature type="transmembrane region" description="Helical" evidence="1">
    <location>
        <begin position="288"/>
        <end position="315"/>
    </location>
</feature>
<name>A0A381PY73_9ZZZZ</name>
<dbReference type="InterPro" id="IPR011657">
    <property type="entry name" value="CNT_C_dom"/>
</dbReference>
<dbReference type="PANTHER" id="PTHR10590">
    <property type="entry name" value="SODIUM/NUCLEOSIDE COTRANSPORTER"/>
    <property type="match status" value="1"/>
</dbReference>
<dbReference type="EMBL" id="UINC01001088">
    <property type="protein sequence ID" value="SUZ70353.1"/>
    <property type="molecule type" value="Genomic_DNA"/>
</dbReference>
<feature type="transmembrane region" description="Helical" evidence="1">
    <location>
        <begin position="88"/>
        <end position="110"/>
    </location>
</feature>
<sequence length="349" mass="37603">MFLFPNAEFSGFAFSALPVVILFSALSSVLYYLGFLQHIVKSIAWIMSKTMKLSGAESLSAAGNIFMGQTEAPLLVKPYIKNMTKSELMCLMTGGMATIAGGVFAAYVALLGGSDPQESIKFATILLTASIMNAPAGIVMAKIFYPENKENKINRNLDLNKEDLGANAIHALARGASDGLKLAFNIAAMLLAFIAVVYMINHFLGYVGDFTNLNNIIQLSSNGQFEKLSLEYILGQIFRIFAFIIGINWNESALVGSLLGQKFVLNEFIAYVDLAQMKSENLLSEKSIIISTYALCGFANFSSIAIQIGGIGSIAPNRQKDLSNLGFRALIAATMATLLTGNIAGLFMT</sequence>
<evidence type="ECO:0000256" key="1">
    <source>
        <dbReference type="SAM" id="Phobius"/>
    </source>
</evidence>
<feature type="domain" description="Nucleoside transporter/FeoB GTPase Gate" evidence="3">
    <location>
        <begin position="14"/>
        <end position="112"/>
    </location>
</feature>
<keyword evidence="1" id="KW-1133">Transmembrane helix</keyword>
<dbReference type="InterPro" id="IPR011642">
    <property type="entry name" value="Gate_dom"/>
</dbReference>
<evidence type="ECO:0008006" key="5">
    <source>
        <dbReference type="Google" id="ProtNLM"/>
    </source>
</evidence>
<reference evidence="4" key="1">
    <citation type="submission" date="2018-05" db="EMBL/GenBank/DDBJ databases">
        <authorList>
            <person name="Lanie J.A."/>
            <person name="Ng W.-L."/>
            <person name="Kazmierczak K.M."/>
            <person name="Andrzejewski T.M."/>
            <person name="Davidsen T.M."/>
            <person name="Wayne K.J."/>
            <person name="Tettelin H."/>
            <person name="Glass J.I."/>
            <person name="Rusch D."/>
            <person name="Podicherti R."/>
            <person name="Tsui H.-C.T."/>
            <person name="Winkler M.E."/>
        </authorList>
    </citation>
    <scope>NUCLEOTIDE SEQUENCE</scope>
</reference>
<dbReference type="GO" id="GO:0015293">
    <property type="term" value="F:symporter activity"/>
    <property type="evidence" value="ECO:0007669"/>
    <property type="project" value="TreeGrafter"/>
</dbReference>
<dbReference type="AlphaFoldDB" id="A0A381PY73"/>
<dbReference type="GO" id="GO:0005886">
    <property type="term" value="C:plasma membrane"/>
    <property type="evidence" value="ECO:0007669"/>
    <property type="project" value="TreeGrafter"/>
</dbReference>
<dbReference type="PANTHER" id="PTHR10590:SF4">
    <property type="entry name" value="SOLUTE CARRIER FAMILY 28 MEMBER 3"/>
    <property type="match status" value="1"/>
</dbReference>